<dbReference type="AlphaFoldDB" id="A0A2W7BY99"/>
<evidence type="ECO:0000313" key="2">
    <source>
        <dbReference type="Proteomes" id="UP000248616"/>
    </source>
</evidence>
<name>A0A2W7BY99_9HYPH</name>
<protein>
    <submittedName>
        <fullName evidence="1">Uncharacterized protein</fullName>
    </submittedName>
</protein>
<comment type="caution">
    <text evidence="1">The sequence shown here is derived from an EMBL/GenBank/DDBJ whole genome shotgun (WGS) entry which is preliminary data.</text>
</comment>
<organism evidence="1 2">
    <name type="scientific">Mesorhizobium kowhaii</name>
    <dbReference type="NCBI Taxonomy" id="1300272"/>
    <lineage>
        <taxon>Bacteria</taxon>
        <taxon>Pseudomonadati</taxon>
        <taxon>Pseudomonadota</taxon>
        <taxon>Alphaproteobacteria</taxon>
        <taxon>Hyphomicrobiales</taxon>
        <taxon>Phyllobacteriaceae</taxon>
        <taxon>Mesorhizobium</taxon>
    </lineage>
</organism>
<sequence>MGRRFDGIACWNFRENAALHVAEGTLLGLIRGRGFRGLRQTRIQGDAFMFSDAAALGGTVLRVVHGRSD</sequence>
<proteinExistence type="predicted"/>
<dbReference type="EMBL" id="MZXV01000055">
    <property type="protein sequence ID" value="PZV35835.1"/>
    <property type="molecule type" value="Genomic_DNA"/>
</dbReference>
<keyword evidence="2" id="KW-1185">Reference proteome</keyword>
<dbReference type="Proteomes" id="UP000248616">
    <property type="component" value="Unassembled WGS sequence"/>
</dbReference>
<accession>A0A2W7BY99</accession>
<gene>
    <name evidence="1" type="ORF">B5V02_24710</name>
</gene>
<reference evidence="2" key="1">
    <citation type="submission" date="2017-03" db="EMBL/GenBank/DDBJ databases">
        <authorList>
            <person name="Safronova V.I."/>
            <person name="Sazanova A.L."/>
            <person name="Chirak E.R."/>
        </authorList>
    </citation>
    <scope>NUCLEOTIDE SEQUENCE [LARGE SCALE GENOMIC DNA]</scope>
    <source>
        <strain evidence="2">Ach-343</strain>
    </source>
</reference>
<evidence type="ECO:0000313" key="1">
    <source>
        <dbReference type="EMBL" id="PZV35835.1"/>
    </source>
</evidence>